<reference evidence="1 2" key="1">
    <citation type="submission" date="2017-08" db="EMBL/GenBank/DDBJ databases">
        <title>Substantial Increase in Enzyme Production by Combined Drug-Resistance Mutations in Paenibacillus agaridevorans.</title>
        <authorList>
            <person name="Tanaka Y."/>
            <person name="Funane K."/>
            <person name="Hosaka T."/>
            <person name="Shiwa Y."/>
            <person name="Fujita N."/>
            <person name="Miyazaki T."/>
            <person name="Yoshikawa H."/>
            <person name="Murakami K."/>
            <person name="Kasahara K."/>
            <person name="Inaoka T."/>
            <person name="Hiraga Y."/>
            <person name="Ochi K."/>
        </authorList>
    </citation>
    <scope>NUCLEOTIDE SEQUENCE [LARGE SCALE GENOMIC DNA]</scope>
    <source>
        <strain evidence="1 2">T-3040</strain>
    </source>
</reference>
<evidence type="ECO:0000313" key="1">
    <source>
        <dbReference type="EMBL" id="GBG08786.1"/>
    </source>
</evidence>
<proteinExistence type="predicted"/>
<comment type="caution">
    <text evidence="1">The sequence shown here is derived from an EMBL/GenBank/DDBJ whole genome shotgun (WGS) entry which is preliminary data.</text>
</comment>
<dbReference type="Proteomes" id="UP000245202">
    <property type="component" value="Unassembled WGS sequence"/>
</dbReference>
<dbReference type="RefSeq" id="WP_087566552.1">
    <property type="nucleotide sequence ID" value="NZ_BDQX01000171.1"/>
</dbReference>
<gene>
    <name evidence="1" type="ORF">PAT3040_03383</name>
</gene>
<keyword evidence="2" id="KW-1185">Reference proteome</keyword>
<evidence type="ECO:0000313" key="2">
    <source>
        <dbReference type="Proteomes" id="UP000245202"/>
    </source>
</evidence>
<organism evidence="1 2">
    <name type="scientific">Paenibacillus agaridevorans</name>
    <dbReference type="NCBI Taxonomy" id="171404"/>
    <lineage>
        <taxon>Bacteria</taxon>
        <taxon>Bacillati</taxon>
        <taxon>Bacillota</taxon>
        <taxon>Bacilli</taxon>
        <taxon>Bacillales</taxon>
        <taxon>Paenibacillaceae</taxon>
        <taxon>Paenibacillus</taxon>
    </lineage>
</organism>
<name>A0A2R5EQ02_9BACL</name>
<accession>A0A2R5EQ02</accession>
<dbReference type="AlphaFoldDB" id="A0A2R5EQ02"/>
<sequence length="114" mass="12834">MEGQGEQLHGSDEERQHLYVSVQAGQILTDPEAAAYELDIVANEEEVSRLRELFEELSSMAEAELGYYARPVAKSDHDETINGASDEIITRIYRLLYECGTESTRRHISSMGLL</sequence>
<protein>
    <submittedName>
        <fullName evidence="1">Uncharacterized protein</fullName>
    </submittedName>
</protein>
<dbReference type="EMBL" id="BDQX01000171">
    <property type="protein sequence ID" value="GBG08786.1"/>
    <property type="molecule type" value="Genomic_DNA"/>
</dbReference>